<keyword evidence="7" id="KW-0539">Nucleus</keyword>
<sequence>MVFVNDTKYACESCIKGHRSSSCNHTERPLFEVKKKGRPVSQCPTCRHLRQAKRVHSKCKCNPPSTTTDRIPIPAAQPDRKPRRFMPSVPSLPNGISDVLKPPSSSLQHDDAHLNLHECTHSRPCTCESTTTSESIHGKRQISGLTALADAAAMFSEKAHLTSRNLDNPSGSCCTKKPITHARPSQNFDLPPILSATSGLPSEVPDFRVMPPLAAIKSIAGSGCCCGLHCACPGCTEHRPPTHVAKDRRDCKDGCGDCVDHGSGVALPGLDQGSSSMVDVFFGSARSHPHSLAHGRGPRTIDSTDGAALQTKDSIGEKGGTR</sequence>
<evidence type="ECO:0000256" key="2">
    <source>
        <dbReference type="ARBA" id="ARBA00022723"/>
    </source>
</evidence>
<organism evidence="10 11">
    <name type="scientific">Scleroderma citrinum Foug A</name>
    <dbReference type="NCBI Taxonomy" id="1036808"/>
    <lineage>
        <taxon>Eukaryota</taxon>
        <taxon>Fungi</taxon>
        <taxon>Dikarya</taxon>
        <taxon>Basidiomycota</taxon>
        <taxon>Agaricomycotina</taxon>
        <taxon>Agaricomycetes</taxon>
        <taxon>Agaricomycetidae</taxon>
        <taxon>Boletales</taxon>
        <taxon>Sclerodermatineae</taxon>
        <taxon>Sclerodermataceae</taxon>
        <taxon>Scleroderma</taxon>
    </lineage>
</organism>
<dbReference type="EMBL" id="KN822342">
    <property type="protein sequence ID" value="KIM50720.1"/>
    <property type="molecule type" value="Genomic_DNA"/>
</dbReference>
<dbReference type="InterPro" id="IPR001083">
    <property type="entry name" value="Cu_fist_DNA-bd_dom"/>
</dbReference>
<feature type="region of interest" description="Disordered" evidence="8">
    <location>
        <begin position="60"/>
        <end position="85"/>
    </location>
</feature>
<dbReference type="GO" id="GO:0000981">
    <property type="term" value="F:DNA-binding transcription factor activity, RNA polymerase II-specific"/>
    <property type="evidence" value="ECO:0007669"/>
    <property type="project" value="TreeGrafter"/>
</dbReference>
<dbReference type="InterPro" id="IPR036395">
    <property type="entry name" value="Cu_fist_DNA-bd_dom_sf"/>
</dbReference>
<keyword evidence="2" id="KW-0479">Metal-binding</keyword>
<dbReference type="InParanoid" id="A0A0C3CQ75"/>
<dbReference type="AlphaFoldDB" id="A0A0C3CQ75"/>
<feature type="region of interest" description="Disordered" evidence="8">
    <location>
        <begin position="288"/>
        <end position="322"/>
    </location>
</feature>
<dbReference type="GO" id="GO:0045944">
    <property type="term" value="P:positive regulation of transcription by RNA polymerase II"/>
    <property type="evidence" value="ECO:0007669"/>
    <property type="project" value="TreeGrafter"/>
</dbReference>
<keyword evidence="5" id="KW-0805">Transcription regulation</keyword>
<evidence type="ECO:0000256" key="1">
    <source>
        <dbReference type="ARBA" id="ARBA00004123"/>
    </source>
</evidence>
<evidence type="ECO:0000256" key="5">
    <source>
        <dbReference type="ARBA" id="ARBA00023015"/>
    </source>
</evidence>
<dbReference type="PROSITE" id="PS50073">
    <property type="entry name" value="COPPER_FIST_2"/>
    <property type="match status" value="1"/>
</dbReference>
<feature type="domain" description="Copper-fist" evidence="9">
    <location>
        <begin position="1"/>
        <end position="40"/>
    </location>
</feature>
<evidence type="ECO:0000256" key="7">
    <source>
        <dbReference type="ARBA" id="ARBA00023242"/>
    </source>
</evidence>
<proteinExistence type="predicted"/>
<keyword evidence="4" id="KW-0186">Copper</keyword>
<dbReference type="FunFam" id="3.90.430.10:FF:000001">
    <property type="entry name" value="Copper fist DNA-binding protein"/>
    <property type="match status" value="1"/>
</dbReference>
<dbReference type="GO" id="GO:0005634">
    <property type="term" value="C:nucleus"/>
    <property type="evidence" value="ECO:0007669"/>
    <property type="project" value="UniProtKB-SubCell"/>
</dbReference>
<gene>
    <name evidence="10" type="ORF">SCLCIDRAFT_1225180</name>
</gene>
<dbReference type="SMART" id="SM01090">
    <property type="entry name" value="Copper-fist"/>
    <property type="match status" value="1"/>
</dbReference>
<dbReference type="SUPFAM" id="SSF57879">
    <property type="entry name" value="Zinc domain conserved in yeast copper-regulated transcription factors"/>
    <property type="match status" value="1"/>
</dbReference>
<evidence type="ECO:0000256" key="6">
    <source>
        <dbReference type="ARBA" id="ARBA00023163"/>
    </source>
</evidence>
<comment type="subcellular location">
    <subcellularLocation>
        <location evidence="1">Nucleus</location>
    </subcellularLocation>
</comment>
<dbReference type="SMART" id="SM00412">
    <property type="entry name" value="Cu_FIST"/>
    <property type="match status" value="1"/>
</dbReference>
<dbReference type="GO" id="GO:0006878">
    <property type="term" value="P:intracellular copper ion homeostasis"/>
    <property type="evidence" value="ECO:0007669"/>
    <property type="project" value="TreeGrafter"/>
</dbReference>
<dbReference type="PRINTS" id="PR00617">
    <property type="entry name" value="COPPERFIST"/>
</dbReference>
<keyword evidence="3" id="KW-0862">Zinc</keyword>
<reference evidence="10 11" key="1">
    <citation type="submission" date="2014-04" db="EMBL/GenBank/DDBJ databases">
        <authorList>
            <consortium name="DOE Joint Genome Institute"/>
            <person name="Kuo A."/>
            <person name="Kohler A."/>
            <person name="Nagy L.G."/>
            <person name="Floudas D."/>
            <person name="Copeland A."/>
            <person name="Barry K.W."/>
            <person name="Cichocki N."/>
            <person name="Veneault-Fourrey C."/>
            <person name="LaButti K."/>
            <person name="Lindquist E.A."/>
            <person name="Lipzen A."/>
            <person name="Lundell T."/>
            <person name="Morin E."/>
            <person name="Murat C."/>
            <person name="Sun H."/>
            <person name="Tunlid A."/>
            <person name="Henrissat B."/>
            <person name="Grigoriev I.V."/>
            <person name="Hibbett D.S."/>
            <person name="Martin F."/>
            <person name="Nordberg H.P."/>
            <person name="Cantor M.N."/>
            <person name="Hua S.X."/>
        </authorList>
    </citation>
    <scope>NUCLEOTIDE SEQUENCE [LARGE SCALE GENOMIC DNA]</scope>
    <source>
        <strain evidence="10 11">Foug A</strain>
    </source>
</reference>
<evidence type="ECO:0000256" key="8">
    <source>
        <dbReference type="SAM" id="MobiDB-lite"/>
    </source>
</evidence>
<evidence type="ECO:0000256" key="3">
    <source>
        <dbReference type="ARBA" id="ARBA00022833"/>
    </source>
</evidence>
<dbReference type="GO" id="GO:0000978">
    <property type="term" value="F:RNA polymerase II cis-regulatory region sequence-specific DNA binding"/>
    <property type="evidence" value="ECO:0007669"/>
    <property type="project" value="TreeGrafter"/>
</dbReference>
<dbReference type="STRING" id="1036808.A0A0C3CQ75"/>
<reference evidence="11" key="2">
    <citation type="submission" date="2015-01" db="EMBL/GenBank/DDBJ databases">
        <title>Evolutionary Origins and Diversification of the Mycorrhizal Mutualists.</title>
        <authorList>
            <consortium name="DOE Joint Genome Institute"/>
            <consortium name="Mycorrhizal Genomics Consortium"/>
            <person name="Kohler A."/>
            <person name="Kuo A."/>
            <person name="Nagy L.G."/>
            <person name="Floudas D."/>
            <person name="Copeland A."/>
            <person name="Barry K.W."/>
            <person name="Cichocki N."/>
            <person name="Veneault-Fourrey C."/>
            <person name="LaButti K."/>
            <person name="Lindquist E.A."/>
            <person name="Lipzen A."/>
            <person name="Lundell T."/>
            <person name="Morin E."/>
            <person name="Murat C."/>
            <person name="Riley R."/>
            <person name="Ohm R."/>
            <person name="Sun H."/>
            <person name="Tunlid A."/>
            <person name="Henrissat B."/>
            <person name="Grigoriev I.V."/>
            <person name="Hibbett D.S."/>
            <person name="Martin F."/>
        </authorList>
    </citation>
    <scope>NUCLEOTIDE SEQUENCE [LARGE SCALE GENOMIC DNA]</scope>
    <source>
        <strain evidence="11">Foug A</strain>
    </source>
</reference>
<dbReference type="PANTHER" id="PTHR28088:SF5">
    <property type="entry name" value="TRANSCRIPTIONAL ACTIVATOR HAA1-RELATED"/>
    <property type="match status" value="1"/>
</dbReference>
<keyword evidence="6" id="KW-0804">Transcription</keyword>
<dbReference type="PANTHER" id="PTHR28088">
    <property type="entry name" value="TRANSCRIPTIONAL ACTIVATOR HAA1-RELATED"/>
    <property type="match status" value="1"/>
</dbReference>
<evidence type="ECO:0000259" key="9">
    <source>
        <dbReference type="PROSITE" id="PS50073"/>
    </source>
</evidence>
<dbReference type="Gene3D" id="3.90.430.10">
    <property type="entry name" value="Copper fist DNA-binding domain"/>
    <property type="match status" value="1"/>
</dbReference>
<evidence type="ECO:0000256" key="4">
    <source>
        <dbReference type="ARBA" id="ARBA00023008"/>
    </source>
</evidence>
<accession>A0A0C3CQ75</accession>
<protein>
    <recommendedName>
        <fullName evidence="9">Copper-fist domain-containing protein</fullName>
    </recommendedName>
</protein>
<dbReference type="InterPro" id="IPR051763">
    <property type="entry name" value="Copper_Homeo_Regul"/>
</dbReference>
<dbReference type="OrthoDB" id="5600085at2759"/>
<evidence type="ECO:0000313" key="11">
    <source>
        <dbReference type="Proteomes" id="UP000053989"/>
    </source>
</evidence>
<dbReference type="Pfam" id="PF00649">
    <property type="entry name" value="Copper-fist"/>
    <property type="match status" value="1"/>
</dbReference>
<name>A0A0C3CQ75_9AGAM</name>
<feature type="compositionally biased region" description="Basic residues" evidence="8">
    <location>
        <begin position="288"/>
        <end position="297"/>
    </location>
</feature>
<dbReference type="PROSITE" id="PS01119">
    <property type="entry name" value="COPPER_FIST_1"/>
    <property type="match status" value="1"/>
</dbReference>
<evidence type="ECO:0000313" key="10">
    <source>
        <dbReference type="EMBL" id="KIM50720.1"/>
    </source>
</evidence>
<dbReference type="HOGENOM" id="CLU_025811_1_0_1"/>
<dbReference type="GO" id="GO:0005507">
    <property type="term" value="F:copper ion binding"/>
    <property type="evidence" value="ECO:0007669"/>
    <property type="project" value="InterPro"/>
</dbReference>
<keyword evidence="11" id="KW-1185">Reference proteome</keyword>
<dbReference type="GO" id="GO:0006879">
    <property type="term" value="P:intracellular iron ion homeostasis"/>
    <property type="evidence" value="ECO:0007669"/>
    <property type="project" value="TreeGrafter"/>
</dbReference>
<dbReference type="Proteomes" id="UP000053989">
    <property type="component" value="Unassembled WGS sequence"/>
</dbReference>